<sequence>MVASMNETNAALQVMLRIPGQWSNPGELIERLPPGYQLTPDELRLPSGAHFEFIPMPPDEQFPRIFASSCREMPLPEEQATVESYSVNIGLKGPGGSLESAHAIMQAGAAIIQAGGAGVFIDNCALAHGGSNWLEMTEDGSPDAISFAFAAIIRGEQEVYTMGMHIMGFPDLLMRRADLNENGDAIIDILRYVCSSDAPVNVDHLIVDETGPRFQVVAKVDDPFEPGSPMHNPHGRLKFVSMKDIASSN</sequence>
<accession>A0A2S8GAX4</accession>
<evidence type="ECO:0000313" key="1">
    <source>
        <dbReference type="EMBL" id="PQO41605.1"/>
    </source>
</evidence>
<organism evidence="1 2">
    <name type="scientific">Blastopirellula marina</name>
    <dbReference type="NCBI Taxonomy" id="124"/>
    <lineage>
        <taxon>Bacteria</taxon>
        <taxon>Pseudomonadati</taxon>
        <taxon>Planctomycetota</taxon>
        <taxon>Planctomycetia</taxon>
        <taxon>Pirellulales</taxon>
        <taxon>Pirellulaceae</taxon>
        <taxon>Blastopirellula</taxon>
    </lineage>
</organism>
<comment type="caution">
    <text evidence="1">The sequence shown here is derived from an EMBL/GenBank/DDBJ whole genome shotgun (WGS) entry which is preliminary data.</text>
</comment>
<dbReference type="EMBL" id="PUHZ01000026">
    <property type="protein sequence ID" value="PQO41605.1"/>
    <property type="molecule type" value="Genomic_DNA"/>
</dbReference>
<reference evidence="1 2" key="1">
    <citation type="submission" date="2018-02" db="EMBL/GenBank/DDBJ databases">
        <title>Comparative genomes isolates from brazilian mangrove.</title>
        <authorList>
            <person name="Araujo J.E."/>
            <person name="Taketani R.G."/>
            <person name="Silva M.C.P."/>
            <person name="Loureco M.V."/>
            <person name="Andreote F.D."/>
        </authorList>
    </citation>
    <scope>NUCLEOTIDE SEQUENCE [LARGE SCALE GENOMIC DNA]</scope>
    <source>
        <strain evidence="1 2">Nap-Phe MGV</strain>
    </source>
</reference>
<proteinExistence type="predicted"/>
<evidence type="ECO:0000313" key="2">
    <source>
        <dbReference type="Proteomes" id="UP000237819"/>
    </source>
</evidence>
<gene>
    <name evidence="1" type="ORF">C5Y93_31355</name>
</gene>
<name>A0A2S8GAX4_9BACT</name>
<evidence type="ECO:0008006" key="3">
    <source>
        <dbReference type="Google" id="ProtNLM"/>
    </source>
</evidence>
<dbReference type="AlphaFoldDB" id="A0A2S8GAX4"/>
<protein>
    <recommendedName>
        <fullName evidence="3">DUF4261 domain-containing protein</fullName>
    </recommendedName>
</protein>
<dbReference type="Proteomes" id="UP000237819">
    <property type="component" value="Unassembled WGS sequence"/>
</dbReference>